<sequence>MKAPHPQYEDGNGHRQTSPVFVEWIMGMQQGYVTETDGISELAKTRILGNSVVSSAATEAYDHCLEDWI</sequence>
<name>A0A0E3T6G2_9CAUD</name>
<dbReference type="EMBL" id="KP790008">
    <property type="protein sequence ID" value="AKC02769.1"/>
    <property type="molecule type" value="Genomic_DNA"/>
</dbReference>
<dbReference type="KEGG" id="vg:26795076"/>
<gene>
    <name evidence="1" type="ORF">GordTnk2_29</name>
</gene>
<evidence type="ECO:0000313" key="1">
    <source>
        <dbReference type="EMBL" id="AKC02769.1"/>
    </source>
</evidence>
<protein>
    <submittedName>
        <fullName evidence="1">Uncharacterized protein</fullName>
    </submittedName>
</protein>
<dbReference type="RefSeq" id="YP_009223937.1">
    <property type="nucleotide sequence ID" value="NC_029074.1"/>
</dbReference>
<keyword evidence="2" id="KW-1185">Reference proteome</keyword>
<proteinExistence type="predicted"/>
<accession>A0A0E3T6G2</accession>
<dbReference type="GeneID" id="26795076"/>
<dbReference type="Proteomes" id="UP000033020">
    <property type="component" value="Segment"/>
</dbReference>
<reference evidence="1 2" key="1">
    <citation type="journal article" date="2015" name="Sci. Rep.">
        <title>Bacteriophages of wastewater foaming-associated filamentous Gordonia reduce host levels in raw activated sludge.</title>
        <authorList>
            <person name="Liu M."/>
            <person name="Gill J.J."/>
            <person name="Young R."/>
            <person name="Summer E.J."/>
        </authorList>
    </citation>
    <scope>NUCLEOTIDE SEQUENCE [LARGE SCALE GENOMIC DNA]</scope>
</reference>
<evidence type="ECO:0000313" key="2">
    <source>
        <dbReference type="Proteomes" id="UP000033020"/>
    </source>
</evidence>
<organism evidence="1 2">
    <name type="scientific">Gordonia phage GordTnk2</name>
    <dbReference type="NCBI Taxonomy" id="1622192"/>
    <lineage>
        <taxon>Viruses</taxon>
        <taxon>Duplodnaviria</taxon>
        <taxon>Heunggongvirae</taxon>
        <taxon>Uroviricota</taxon>
        <taxon>Caudoviricetes</taxon>
        <taxon>Gordtnkvirus</taxon>
        <taxon>Gordtnkvirus gordtnk2</taxon>
    </lineage>
</organism>